<dbReference type="Proteomes" id="UP001431784">
    <property type="component" value="Unassembled WGS sequence"/>
</dbReference>
<keyword evidence="5" id="KW-1185">Reference proteome</keyword>
<dbReference type="PROSITE" id="PS51464">
    <property type="entry name" value="SIS"/>
    <property type="match status" value="2"/>
</dbReference>
<feature type="domain" description="SIS" evidence="3">
    <location>
        <begin position="195"/>
        <end position="325"/>
    </location>
</feature>
<reference evidence="4" key="1">
    <citation type="submission" date="2023-02" db="EMBL/GenBank/DDBJ databases">
        <title>Description of Roseinatronobacter alkalisoli sp. nov., an alkaliphilic bacerium isolated from soda soil.</title>
        <authorList>
            <person name="Wei W."/>
        </authorList>
    </citation>
    <scope>NUCLEOTIDE SEQUENCE</scope>
    <source>
        <strain evidence="4">HJB301</strain>
    </source>
</reference>
<feature type="domain" description="SIS" evidence="3">
    <location>
        <begin position="31"/>
        <end position="183"/>
    </location>
</feature>
<dbReference type="InterPro" id="IPR035466">
    <property type="entry name" value="GlmS/AgaS_SIS"/>
</dbReference>
<keyword evidence="1" id="KW-0032">Aminotransferase</keyword>
<dbReference type="CDD" id="cd05008">
    <property type="entry name" value="SIS_GlmS_GlmD_1"/>
    <property type="match status" value="1"/>
</dbReference>
<keyword evidence="1" id="KW-0808">Transferase</keyword>
<evidence type="ECO:0000313" key="4">
    <source>
        <dbReference type="EMBL" id="MDD7973559.1"/>
    </source>
</evidence>
<name>A0ABT5TEL2_9RHOB</name>
<dbReference type="PANTHER" id="PTHR10937:SF8">
    <property type="entry name" value="AMINOTRANSFERASE-RELATED"/>
    <property type="match status" value="1"/>
</dbReference>
<evidence type="ECO:0000313" key="5">
    <source>
        <dbReference type="Proteomes" id="UP001431784"/>
    </source>
</evidence>
<sequence>MTQTFMAQEIAEIPSSVAACLSQNAESLGTIADRLRQFDPQLVITVARGSSDHAASYFKYACEILSGIPVASVGPSVASVYNAKLRLPRTLGLAISQSGQSPDIVAMTRAAHASDAITVALTNNPDSNLARESSYCLPLHCGPERSVAATKSFVTSVVGGLALLAAWQDDSDLSHALAALPEACAQALGCDWGALSDRLVRAPALFVLGRGAGYAIASEMALKFKETSAIHAEAYSAAEVLHGPAALVERGFPVLGMICEDAARENFAATAQKLHQQGADVFVTADLPDLVALPAPPPLHPLVDPLLRVVSFYAFIEGLARRRGLAPDTPRHLRKVTETV</sequence>
<accession>A0ABT5TEL2</accession>
<keyword evidence="2" id="KW-0677">Repeat</keyword>
<evidence type="ECO:0000259" key="3">
    <source>
        <dbReference type="PROSITE" id="PS51464"/>
    </source>
</evidence>
<dbReference type="SUPFAM" id="SSF53697">
    <property type="entry name" value="SIS domain"/>
    <property type="match status" value="1"/>
</dbReference>
<dbReference type="InterPro" id="IPR035490">
    <property type="entry name" value="GlmS/FrlB_SIS"/>
</dbReference>
<dbReference type="InterPro" id="IPR001347">
    <property type="entry name" value="SIS_dom"/>
</dbReference>
<gene>
    <name evidence="4" type="ORF">PUT78_21085</name>
</gene>
<comment type="caution">
    <text evidence="4">The sequence shown here is derived from an EMBL/GenBank/DDBJ whole genome shotgun (WGS) entry which is preliminary data.</text>
</comment>
<proteinExistence type="predicted"/>
<dbReference type="PANTHER" id="PTHR10937">
    <property type="entry name" value="GLUCOSAMINE--FRUCTOSE-6-PHOSPHATE AMINOTRANSFERASE, ISOMERIZING"/>
    <property type="match status" value="1"/>
</dbReference>
<dbReference type="Gene3D" id="3.40.50.10490">
    <property type="entry name" value="Glucose-6-phosphate isomerase like protein, domain 1"/>
    <property type="match status" value="2"/>
</dbReference>
<organism evidence="4 5">
    <name type="scientific">Roseinatronobacter alkalisoli</name>
    <dbReference type="NCBI Taxonomy" id="3028235"/>
    <lineage>
        <taxon>Bacteria</taxon>
        <taxon>Pseudomonadati</taxon>
        <taxon>Pseudomonadota</taxon>
        <taxon>Alphaproteobacteria</taxon>
        <taxon>Rhodobacterales</taxon>
        <taxon>Paracoccaceae</taxon>
        <taxon>Roseinatronobacter</taxon>
    </lineage>
</organism>
<evidence type="ECO:0000256" key="2">
    <source>
        <dbReference type="ARBA" id="ARBA00022737"/>
    </source>
</evidence>
<dbReference type="EMBL" id="JAQZSM010000039">
    <property type="protein sequence ID" value="MDD7973559.1"/>
    <property type="molecule type" value="Genomic_DNA"/>
</dbReference>
<dbReference type="InterPro" id="IPR046348">
    <property type="entry name" value="SIS_dom_sf"/>
</dbReference>
<dbReference type="CDD" id="cd05009">
    <property type="entry name" value="SIS_GlmS_GlmD_2"/>
    <property type="match status" value="1"/>
</dbReference>
<evidence type="ECO:0000256" key="1">
    <source>
        <dbReference type="ARBA" id="ARBA00022576"/>
    </source>
</evidence>
<dbReference type="Pfam" id="PF01380">
    <property type="entry name" value="SIS"/>
    <property type="match status" value="2"/>
</dbReference>
<dbReference type="RefSeq" id="WP_274354225.1">
    <property type="nucleotide sequence ID" value="NZ_JAQZSM010000039.1"/>
</dbReference>
<protein>
    <submittedName>
        <fullName evidence="4">SIS domain-containing protein</fullName>
    </submittedName>
</protein>